<dbReference type="PANTHER" id="PTHR39452">
    <property type="entry name" value="CHEY-P PHOSPHATASE CHEX"/>
    <property type="match status" value="1"/>
</dbReference>
<dbReference type="Proteomes" id="UP000315349">
    <property type="component" value="Chromosome"/>
</dbReference>
<evidence type="ECO:0000259" key="2">
    <source>
        <dbReference type="Pfam" id="PF13690"/>
    </source>
</evidence>
<protein>
    <recommendedName>
        <fullName evidence="2">Chemotaxis phosphatase CheX-like domain-containing protein</fullName>
    </recommendedName>
</protein>
<dbReference type="CDD" id="cd17906">
    <property type="entry name" value="CheX"/>
    <property type="match status" value="1"/>
</dbReference>
<dbReference type="PANTHER" id="PTHR39452:SF1">
    <property type="entry name" value="CHEY-P PHOSPHATASE CHEX"/>
    <property type="match status" value="1"/>
</dbReference>
<dbReference type="Gene3D" id="3.40.1550.10">
    <property type="entry name" value="CheC-like"/>
    <property type="match status" value="1"/>
</dbReference>
<accession>A0A518GM14</accession>
<dbReference type="GO" id="GO:0006935">
    <property type="term" value="P:chemotaxis"/>
    <property type="evidence" value="ECO:0007669"/>
    <property type="project" value="UniProtKB-KW"/>
</dbReference>
<evidence type="ECO:0000313" key="4">
    <source>
        <dbReference type="Proteomes" id="UP000315349"/>
    </source>
</evidence>
<dbReference type="OrthoDB" id="286485at2"/>
<dbReference type="EMBL" id="CP036299">
    <property type="protein sequence ID" value="QDV29693.1"/>
    <property type="molecule type" value="Genomic_DNA"/>
</dbReference>
<dbReference type="InterPro" id="IPR038756">
    <property type="entry name" value="CheX-like"/>
</dbReference>
<reference evidence="3 4" key="1">
    <citation type="submission" date="2019-02" db="EMBL/GenBank/DDBJ databases">
        <title>Deep-cultivation of Planctomycetes and their phenomic and genomic characterization uncovers novel biology.</title>
        <authorList>
            <person name="Wiegand S."/>
            <person name="Jogler M."/>
            <person name="Boedeker C."/>
            <person name="Pinto D."/>
            <person name="Vollmers J."/>
            <person name="Rivas-Marin E."/>
            <person name="Kohn T."/>
            <person name="Peeters S.H."/>
            <person name="Heuer A."/>
            <person name="Rast P."/>
            <person name="Oberbeckmann S."/>
            <person name="Bunk B."/>
            <person name="Jeske O."/>
            <person name="Meyerdierks A."/>
            <person name="Storesund J.E."/>
            <person name="Kallscheuer N."/>
            <person name="Luecker S."/>
            <person name="Lage O.M."/>
            <person name="Pohl T."/>
            <person name="Merkel B.J."/>
            <person name="Hornburger P."/>
            <person name="Mueller R.-W."/>
            <person name="Bruemmer F."/>
            <person name="Labrenz M."/>
            <person name="Spormann A.M."/>
            <person name="Op den Camp H."/>
            <person name="Overmann J."/>
            <person name="Amann R."/>
            <person name="Jetten M.S.M."/>
            <person name="Mascher T."/>
            <person name="Medema M.H."/>
            <person name="Devos D.P."/>
            <person name="Kaster A.-K."/>
            <person name="Ovreas L."/>
            <person name="Rohde M."/>
            <person name="Galperin M.Y."/>
            <person name="Jogler C."/>
        </authorList>
    </citation>
    <scope>NUCLEOTIDE SEQUENCE [LARGE SCALE GENOMIC DNA]</scope>
    <source>
        <strain evidence="3 4">Spb1</strain>
    </source>
</reference>
<keyword evidence="4" id="KW-1185">Reference proteome</keyword>
<gene>
    <name evidence="3" type="ORF">Spb1_16070</name>
</gene>
<dbReference type="SUPFAM" id="SSF103039">
    <property type="entry name" value="CheC-like"/>
    <property type="match status" value="1"/>
</dbReference>
<proteinExistence type="predicted"/>
<dbReference type="InterPro" id="IPR028051">
    <property type="entry name" value="CheX-like_dom"/>
</dbReference>
<name>A0A518GM14_9PLAN</name>
<sequence length="195" mass="21205">MPVVCPNQNRLQMGLSLACQPAKFWGIRVDVRFVNPIIRAATSLFTQMLRSPLDLGKPGLAPRRPYSGVTGVIDIRGGIVGTIALNLSNHLAIAAASTMREEKIREVNTEVIDAIGEMVNIIAGQAKSELAAHQLSLGLPTVLKDRLHIVRFSGTPVVRVPLYSKWGPLTIDFSMIAQPNRGQKVPARMAVPVIR</sequence>
<dbReference type="AlphaFoldDB" id="A0A518GM14"/>
<evidence type="ECO:0000256" key="1">
    <source>
        <dbReference type="ARBA" id="ARBA00022500"/>
    </source>
</evidence>
<feature type="domain" description="Chemotaxis phosphatase CheX-like" evidence="2">
    <location>
        <begin position="69"/>
        <end position="158"/>
    </location>
</feature>
<dbReference type="KEGG" id="peh:Spb1_16070"/>
<keyword evidence="1" id="KW-0145">Chemotaxis</keyword>
<dbReference type="Pfam" id="PF13690">
    <property type="entry name" value="CheX"/>
    <property type="match status" value="1"/>
</dbReference>
<organism evidence="3 4">
    <name type="scientific">Planctopirus ephydatiae</name>
    <dbReference type="NCBI Taxonomy" id="2528019"/>
    <lineage>
        <taxon>Bacteria</taxon>
        <taxon>Pseudomonadati</taxon>
        <taxon>Planctomycetota</taxon>
        <taxon>Planctomycetia</taxon>
        <taxon>Planctomycetales</taxon>
        <taxon>Planctomycetaceae</taxon>
        <taxon>Planctopirus</taxon>
    </lineage>
</organism>
<dbReference type="InterPro" id="IPR028976">
    <property type="entry name" value="CheC-like_sf"/>
</dbReference>
<evidence type="ECO:0000313" key="3">
    <source>
        <dbReference type="EMBL" id="QDV29693.1"/>
    </source>
</evidence>